<keyword evidence="2" id="KW-1185">Reference proteome</keyword>
<comment type="caution">
    <text evidence="1">The sequence shown here is derived from an EMBL/GenBank/DDBJ whole genome shotgun (WGS) entry which is preliminary data.</text>
</comment>
<organism evidence="1 2">
    <name type="scientific">Allacma fusca</name>
    <dbReference type="NCBI Taxonomy" id="39272"/>
    <lineage>
        <taxon>Eukaryota</taxon>
        <taxon>Metazoa</taxon>
        <taxon>Ecdysozoa</taxon>
        <taxon>Arthropoda</taxon>
        <taxon>Hexapoda</taxon>
        <taxon>Collembola</taxon>
        <taxon>Symphypleona</taxon>
        <taxon>Sminthuridae</taxon>
        <taxon>Allacma</taxon>
    </lineage>
</organism>
<protein>
    <submittedName>
        <fullName evidence="1">Uncharacterized protein</fullName>
    </submittedName>
</protein>
<evidence type="ECO:0000313" key="2">
    <source>
        <dbReference type="Proteomes" id="UP000708208"/>
    </source>
</evidence>
<name>A0A8J2JUD4_9HEXA</name>
<reference evidence="1" key="1">
    <citation type="submission" date="2021-06" db="EMBL/GenBank/DDBJ databases">
        <authorList>
            <person name="Hodson N. C."/>
            <person name="Mongue J. A."/>
            <person name="Jaron S. K."/>
        </authorList>
    </citation>
    <scope>NUCLEOTIDE SEQUENCE</scope>
</reference>
<evidence type="ECO:0000313" key="1">
    <source>
        <dbReference type="EMBL" id="CAG7724073.1"/>
    </source>
</evidence>
<dbReference type="AlphaFoldDB" id="A0A8J2JUD4"/>
<gene>
    <name evidence="1" type="ORF">AFUS01_LOCUS13115</name>
</gene>
<proteinExistence type="predicted"/>
<dbReference type="Proteomes" id="UP000708208">
    <property type="component" value="Unassembled WGS sequence"/>
</dbReference>
<dbReference type="EMBL" id="CAJVCH010105531">
    <property type="protein sequence ID" value="CAG7724073.1"/>
    <property type="molecule type" value="Genomic_DNA"/>
</dbReference>
<dbReference type="OrthoDB" id="422220at2759"/>
<accession>A0A8J2JUD4</accession>
<sequence>MRPDGIDLTQLSTKTLQGLECIPPQKFQELRERANHWDKDIRWLSLECIGSHLRMSDSDKKRMKTQFEITPEEDLNLGLKFQVNFQKEKEKSKVVGVVPESAKIFEDWEAVEEVPVGGSQFLGDEDSVGINVSNLKYLAEKLSTIFNVMEEANLEFGSKNRLLSLRDFLKLCRNKIPRNLDFTNPASAVKIFHKCFDLFVAYLYDQSSRK</sequence>